<feature type="region of interest" description="Disordered" evidence="1">
    <location>
        <begin position="1"/>
        <end position="29"/>
    </location>
</feature>
<name>X1R054_9ZZZZ</name>
<proteinExistence type="predicted"/>
<reference evidence="2" key="1">
    <citation type="journal article" date="2014" name="Front. Microbiol.">
        <title>High frequency of phylogenetically diverse reductive dehalogenase-homologous genes in deep subseafloor sedimentary metagenomes.</title>
        <authorList>
            <person name="Kawai M."/>
            <person name="Futagami T."/>
            <person name="Toyoda A."/>
            <person name="Takaki Y."/>
            <person name="Nishi S."/>
            <person name="Hori S."/>
            <person name="Arai W."/>
            <person name="Tsubouchi T."/>
            <person name="Morono Y."/>
            <person name="Uchiyama I."/>
            <person name="Ito T."/>
            <person name="Fujiyama A."/>
            <person name="Inagaki F."/>
            <person name="Takami H."/>
        </authorList>
    </citation>
    <scope>NUCLEOTIDE SEQUENCE</scope>
    <source>
        <strain evidence="2">Expedition CK06-06</strain>
    </source>
</reference>
<comment type="caution">
    <text evidence="2">The sequence shown here is derived from an EMBL/GenBank/DDBJ whole genome shotgun (WGS) entry which is preliminary data.</text>
</comment>
<organism evidence="2">
    <name type="scientific">marine sediment metagenome</name>
    <dbReference type="NCBI Taxonomy" id="412755"/>
    <lineage>
        <taxon>unclassified sequences</taxon>
        <taxon>metagenomes</taxon>
        <taxon>ecological metagenomes</taxon>
    </lineage>
</organism>
<gene>
    <name evidence="2" type="ORF">S12H4_20253</name>
</gene>
<sequence>AKVSRATRFYPAASSGSAEGSAAGTAQYA</sequence>
<evidence type="ECO:0000313" key="2">
    <source>
        <dbReference type="EMBL" id="GAI74177.1"/>
    </source>
</evidence>
<feature type="compositionally biased region" description="Low complexity" evidence="1">
    <location>
        <begin position="12"/>
        <end position="29"/>
    </location>
</feature>
<evidence type="ECO:0000256" key="1">
    <source>
        <dbReference type="SAM" id="MobiDB-lite"/>
    </source>
</evidence>
<protein>
    <submittedName>
        <fullName evidence="2">Uncharacterized protein</fullName>
    </submittedName>
</protein>
<dbReference type="EMBL" id="BARW01010237">
    <property type="protein sequence ID" value="GAI74177.1"/>
    <property type="molecule type" value="Genomic_DNA"/>
</dbReference>
<dbReference type="AlphaFoldDB" id="X1R054"/>
<accession>X1R054</accession>
<feature type="non-terminal residue" evidence="2">
    <location>
        <position position="1"/>
    </location>
</feature>